<dbReference type="SUPFAM" id="SSF54001">
    <property type="entry name" value="Cysteine proteinases"/>
    <property type="match status" value="1"/>
</dbReference>
<dbReference type="Pfam" id="PF00443">
    <property type="entry name" value="UCH"/>
    <property type="match status" value="1"/>
</dbReference>
<reference evidence="2" key="1">
    <citation type="submission" date="2019-02" db="EMBL/GenBank/DDBJ databases">
        <authorList>
            <person name="Bachy C."/>
            <person name="Yung C.-M."/>
            <person name="Roux S."/>
            <person name="Sullivan M.B."/>
            <person name="Worden A.Z."/>
        </authorList>
    </citation>
    <scope>NUCLEOTIDE SEQUENCE</scope>
    <source>
        <strain evidence="2">BII-V2</strain>
    </source>
</reference>
<accession>A0A7S6NZ28</accession>
<feature type="domain" description="USP" evidence="1">
    <location>
        <begin position="2"/>
        <end position="260"/>
    </location>
</feature>
<dbReference type="InterPro" id="IPR050164">
    <property type="entry name" value="Peptidase_C19"/>
</dbReference>
<dbReference type="GO" id="GO:0004843">
    <property type="term" value="F:cysteine-type deubiquitinase activity"/>
    <property type="evidence" value="ECO:0007669"/>
    <property type="project" value="InterPro"/>
</dbReference>
<evidence type="ECO:0000259" key="1">
    <source>
        <dbReference type="PROSITE" id="PS50235"/>
    </source>
</evidence>
<dbReference type="InterPro" id="IPR018200">
    <property type="entry name" value="USP_CS"/>
</dbReference>
<sequence length="263" mass="30537">MHGFINIGNTCYFNSAIQIMLHIHEISSHILDNKYTGECKFTSAYEQLVHMYFKTRETKAFTIKPILQEFITIFPRFKIGYPHDSQDALFCIIDILEKSYPYIKKLVYGEITQITISPVGKNTVKIPFCIHILNVKQNIKDLNIMISESQKWNTLEDYVDNEGKKHNVATTRNIFSSYPKIFLVSFDKKSYVKIDENLNIGNNVYELRSTIIHKGVQYGGHYMSTTKLGDDWIIQDDDTLGKLKQFPNEDNHFILVYSLKTPS</sequence>
<dbReference type="PROSITE" id="PS00973">
    <property type="entry name" value="USP_2"/>
    <property type="match status" value="1"/>
</dbReference>
<dbReference type="GO" id="GO:0016579">
    <property type="term" value="P:protein deubiquitination"/>
    <property type="evidence" value="ECO:0007669"/>
    <property type="project" value="InterPro"/>
</dbReference>
<name>A0A7S6NZ28_9PHYC</name>
<dbReference type="EMBL" id="MK522038">
    <property type="protein sequence ID" value="QOR60385.1"/>
    <property type="molecule type" value="Genomic_DNA"/>
</dbReference>
<dbReference type="InterPro" id="IPR001394">
    <property type="entry name" value="Peptidase_C19_UCH"/>
</dbReference>
<dbReference type="PROSITE" id="PS00972">
    <property type="entry name" value="USP_1"/>
    <property type="match status" value="1"/>
</dbReference>
<protein>
    <recommendedName>
        <fullName evidence="1">USP domain-containing protein</fullName>
    </recommendedName>
</protein>
<evidence type="ECO:0000313" key="2">
    <source>
        <dbReference type="EMBL" id="QOR60385.1"/>
    </source>
</evidence>
<dbReference type="InterPro" id="IPR038765">
    <property type="entry name" value="Papain-like_cys_pep_sf"/>
</dbReference>
<dbReference type="PANTHER" id="PTHR24006">
    <property type="entry name" value="UBIQUITIN CARBOXYL-TERMINAL HYDROLASE"/>
    <property type="match status" value="1"/>
</dbReference>
<dbReference type="PROSITE" id="PS50235">
    <property type="entry name" value="USP_3"/>
    <property type="match status" value="1"/>
</dbReference>
<dbReference type="InterPro" id="IPR028889">
    <property type="entry name" value="USP"/>
</dbReference>
<dbReference type="Gene3D" id="3.90.70.10">
    <property type="entry name" value="Cysteine proteinases"/>
    <property type="match status" value="1"/>
</dbReference>
<dbReference type="PANTHER" id="PTHR24006:SF937">
    <property type="entry name" value="UBIQUITIN CARBOXYL-TERMINAL HYDROLASE"/>
    <property type="match status" value="1"/>
</dbReference>
<proteinExistence type="predicted"/>
<organism evidence="2">
    <name type="scientific">Bathycoccus sp. RCC716 virus 2</name>
    <dbReference type="NCBI Taxonomy" id="2530039"/>
    <lineage>
        <taxon>Viruses</taxon>
        <taxon>Varidnaviria</taxon>
        <taxon>Bamfordvirae</taxon>
        <taxon>Nucleocytoviricota</taxon>
        <taxon>Megaviricetes</taxon>
        <taxon>Algavirales</taxon>
        <taxon>Phycodnaviridae</taxon>
        <taxon>Prasinovirus</taxon>
    </lineage>
</organism>